<keyword evidence="9" id="KW-1185">Reference proteome</keyword>
<feature type="domain" description="GOST seven transmembrane" evidence="7">
    <location>
        <begin position="216"/>
        <end position="463"/>
    </location>
</feature>
<feature type="transmembrane region" description="Helical" evidence="6">
    <location>
        <begin position="396"/>
        <end position="416"/>
    </location>
</feature>
<evidence type="ECO:0000313" key="8">
    <source>
        <dbReference type="EMBL" id="KAJ3252278.1"/>
    </source>
</evidence>
<comment type="subcellular location">
    <subcellularLocation>
        <location evidence="1">Membrane</location>
        <topology evidence="1">Multi-pass membrane protein</topology>
    </subcellularLocation>
</comment>
<evidence type="ECO:0000313" key="9">
    <source>
        <dbReference type="Proteomes" id="UP001210925"/>
    </source>
</evidence>
<accession>A0AAD5UAA1</accession>
<feature type="transmembrane region" description="Helical" evidence="6">
    <location>
        <begin position="436"/>
        <end position="458"/>
    </location>
</feature>
<dbReference type="GO" id="GO:0042147">
    <property type="term" value="P:retrograde transport, endosome to Golgi"/>
    <property type="evidence" value="ECO:0007669"/>
    <property type="project" value="TreeGrafter"/>
</dbReference>
<dbReference type="AlphaFoldDB" id="A0AAD5UAA1"/>
<organism evidence="8 9">
    <name type="scientific">Boothiomyces macroporosus</name>
    <dbReference type="NCBI Taxonomy" id="261099"/>
    <lineage>
        <taxon>Eukaryota</taxon>
        <taxon>Fungi</taxon>
        <taxon>Fungi incertae sedis</taxon>
        <taxon>Chytridiomycota</taxon>
        <taxon>Chytridiomycota incertae sedis</taxon>
        <taxon>Chytridiomycetes</taxon>
        <taxon>Rhizophydiales</taxon>
        <taxon>Terramycetaceae</taxon>
        <taxon>Boothiomyces</taxon>
    </lineage>
</organism>
<feature type="transmembrane region" description="Helical" evidence="6">
    <location>
        <begin position="290"/>
        <end position="312"/>
    </location>
</feature>
<dbReference type="GO" id="GO:0005829">
    <property type="term" value="C:cytosol"/>
    <property type="evidence" value="ECO:0007669"/>
    <property type="project" value="GOC"/>
</dbReference>
<evidence type="ECO:0000256" key="4">
    <source>
        <dbReference type="ARBA" id="ARBA00022989"/>
    </source>
</evidence>
<dbReference type="GO" id="GO:0016020">
    <property type="term" value="C:membrane"/>
    <property type="evidence" value="ECO:0007669"/>
    <property type="project" value="UniProtKB-SubCell"/>
</dbReference>
<dbReference type="Pfam" id="PF06814">
    <property type="entry name" value="GOST_TM"/>
    <property type="match status" value="1"/>
</dbReference>
<dbReference type="EMBL" id="JADGKB010000147">
    <property type="protein sequence ID" value="KAJ3252278.1"/>
    <property type="molecule type" value="Genomic_DNA"/>
</dbReference>
<dbReference type="PANTHER" id="PTHR21229:SF1">
    <property type="entry name" value="GH17801P"/>
    <property type="match status" value="1"/>
</dbReference>
<comment type="caution">
    <text evidence="8">The sequence shown here is derived from an EMBL/GenBank/DDBJ whole genome shotgun (WGS) entry which is preliminary data.</text>
</comment>
<evidence type="ECO:0000259" key="7">
    <source>
        <dbReference type="Pfam" id="PF06814"/>
    </source>
</evidence>
<keyword evidence="4 6" id="KW-1133">Transmembrane helix</keyword>
<evidence type="ECO:0000256" key="2">
    <source>
        <dbReference type="ARBA" id="ARBA00022692"/>
    </source>
</evidence>
<protein>
    <recommendedName>
        <fullName evidence="7">GOST seven transmembrane domain-containing protein</fullName>
    </recommendedName>
</protein>
<proteinExistence type="predicted"/>
<gene>
    <name evidence="8" type="ORF">HK103_001648</name>
</gene>
<feature type="transmembrane region" description="Helical" evidence="6">
    <location>
        <begin position="212"/>
        <end position="236"/>
    </location>
</feature>
<keyword evidence="5 6" id="KW-0472">Membrane</keyword>
<reference evidence="8" key="1">
    <citation type="submission" date="2020-05" db="EMBL/GenBank/DDBJ databases">
        <title>Phylogenomic resolution of chytrid fungi.</title>
        <authorList>
            <person name="Stajich J.E."/>
            <person name="Amses K."/>
            <person name="Simmons R."/>
            <person name="Seto K."/>
            <person name="Myers J."/>
            <person name="Bonds A."/>
            <person name="Quandt C.A."/>
            <person name="Barry K."/>
            <person name="Liu P."/>
            <person name="Grigoriev I."/>
            <person name="Longcore J.E."/>
            <person name="James T.Y."/>
        </authorList>
    </citation>
    <scope>NUCLEOTIDE SEQUENCE</scope>
    <source>
        <strain evidence="8">PLAUS21</strain>
    </source>
</reference>
<dbReference type="InterPro" id="IPR053937">
    <property type="entry name" value="GOST_TM"/>
</dbReference>
<name>A0AAD5UAA1_9FUNG</name>
<evidence type="ECO:0000256" key="3">
    <source>
        <dbReference type="ARBA" id="ARBA00022729"/>
    </source>
</evidence>
<keyword evidence="2 6" id="KW-0812">Transmembrane</keyword>
<dbReference type="InterPro" id="IPR009637">
    <property type="entry name" value="GPR107/GPR108-like"/>
</dbReference>
<evidence type="ECO:0000256" key="5">
    <source>
        <dbReference type="ARBA" id="ARBA00023136"/>
    </source>
</evidence>
<feature type="transmembrane region" description="Helical" evidence="6">
    <location>
        <begin position="248"/>
        <end position="270"/>
    </location>
</feature>
<feature type="transmembrane region" description="Helical" evidence="6">
    <location>
        <begin position="319"/>
        <end position="339"/>
    </location>
</feature>
<evidence type="ECO:0000256" key="1">
    <source>
        <dbReference type="ARBA" id="ARBA00004141"/>
    </source>
</evidence>
<evidence type="ECO:0000256" key="6">
    <source>
        <dbReference type="SAM" id="Phobius"/>
    </source>
</evidence>
<dbReference type="GO" id="GO:0005794">
    <property type="term" value="C:Golgi apparatus"/>
    <property type="evidence" value="ECO:0007669"/>
    <property type="project" value="TreeGrafter"/>
</dbReference>
<feature type="transmembrane region" description="Helical" evidence="6">
    <location>
        <begin position="351"/>
        <end position="375"/>
    </location>
</feature>
<dbReference type="Proteomes" id="UP001210925">
    <property type="component" value="Unassembled WGS sequence"/>
</dbReference>
<sequence>MFYLFGLLNAQGFNQLDSSLIVCEAVYAQSSIPFASSQSSVDIQIEPYTSSGAVALAVFRYEDRFHIESNPYFTDYQLCVKSSVANGKCNSSELNKLILSDPNNTISPILNTAAVWGSALAKRANVSDTTTNNSTTNSTTNNTATTTTALTAVVTSVPAVKVPVPNDMEFVYNVTSDGLYCVISVVNDQDFREAEYAISMRVRNPYGSLPAIFYPAIPFHYAILGGYLIFFLMWSYRSYVNRAELLRIQNLFGGMILFLIIENIANIVFFEDFNNHGYISRYLLGVKVTFNAARNSISFFMILLISLGYGIVWPTLGKTMYVCVGLLVLHFIFGALYFTNAMLTQDSNASLVFLLGLPLAVTLMTFYVWILASISKTVKYLESKRQSVKLGMYNKLFNILTISISMLVVIFVANSINMMFRREDNWIANQWKWRWLLLDGSLGANYFITFVMIGLMWMPTKNNARLGLTQLDSEDMEEGDNEIELDFQKHHEDDDQVLEWAENNVNDDQNTLK</sequence>
<keyword evidence="3" id="KW-0732">Signal</keyword>
<dbReference type="PANTHER" id="PTHR21229">
    <property type="entry name" value="LUNG SEVEN TRANSMEMBRANE RECEPTOR"/>
    <property type="match status" value="1"/>
</dbReference>